<sequence>MAENIFRGVPKKDGGDHPECAPDEIFIGNHHQAGFRELPWKTKRAGNVAYDDRGNPVDDAQFFPVFVKRAEYQQKS</sequence>
<gene>
    <name evidence="1" type="ORF">HYZ11_07150</name>
</gene>
<name>A0A932HX76_UNCTE</name>
<organism evidence="1 2">
    <name type="scientific">Tectimicrobiota bacterium</name>
    <dbReference type="NCBI Taxonomy" id="2528274"/>
    <lineage>
        <taxon>Bacteria</taxon>
        <taxon>Pseudomonadati</taxon>
        <taxon>Nitrospinota/Tectimicrobiota group</taxon>
        <taxon>Candidatus Tectimicrobiota</taxon>
    </lineage>
</organism>
<dbReference type="AlphaFoldDB" id="A0A932HX76"/>
<evidence type="ECO:0000313" key="2">
    <source>
        <dbReference type="Proteomes" id="UP000782312"/>
    </source>
</evidence>
<comment type="caution">
    <text evidence="1">The sequence shown here is derived from an EMBL/GenBank/DDBJ whole genome shotgun (WGS) entry which is preliminary data.</text>
</comment>
<reference evidence="1" key="1">
    <citation type="submission" date="2020-07" db="EMBL/GenBank/DDBJ databases">
        <title>Huge and variable diversity of episymbiotic CPR bacteria and DPANN archaea in groundwater ecosystems.</title>
        <authorList>
            <person name="He C.Y."/>
            <person name="Keren R."/>
            <person name="Whittaker M."/>
            <person name="Farag I.F."/>
            <person name="Doudna J."/>
            <person name="Cate J.H.D."/>
            <person name="Banfield J.F."/>
        </authorList>
    </citation>
    <scope>NUCLEOTIDE SEQUENCE</scope>
    <source>
        <strain evidence="1">NC_groundwater_763_Ag_S-0.2um_68_21</strain>
    </source>
</reference>
<accession>A0A932HX76</accession>
<dbReference type="EMBL" id="JACPUR010000017">
    <property type="protein sequence ID" value="MBI3127364.1"/>
    <property type="molecule type" value="Genomic_DNA"/>
</dbReference>
<proteinExistence type="predicted"/>
<evidence type="ECO:0000313" key="1">
    <source>
        <dbReference type="EMBL" id="MBI3127364.1"/>
    </source>
</evidence>
<dbReference type="Proteomes" id="UP000782312">
    <property type="component" value="Unassembled WGS sequence"/>
</dbReference>
<protein>
    <submittedName>
        <fullName evidence="1">Uncharacterized protein</fullName>
    </submittedName>
</protein>